<accession>A0A1R3L4R5</accession>
<gene>
    <name evidence="1" type="ORF">COLO4_00045</name>
</gene>
<name>A0A1R3L4R5_9ROSI</name>
<keyword evidence="2" id="KW-1185">Reference proteome</keyword>
<reference evidence="2" key="1">
    <citation type="submission" date="2013-09" db="EMBL/GenBank/DDBJ databases">
        <title>Corchorus olitorius genome sequencing.</title>
        <authorList>
            <person name="Alam M."/>
            <person name="Haque M.S."/>
            <person name="Islam M.S."/>
            <person name="Emdad E.M."/>
            <person name="Islam M.M."/>
            <person name="Ahmed B."/>
            <person name="Halim A."/>
            <person name="Hossen Q.M.M."/>
            <person name="Hossain M.Z."/>
            <person name="Ahmed R."/>
            <person name="Khan M.M."/>
            <person name="Islam R."/>
            <person name="Rashid M.M."/>
            <person name="Khan S.A."/>
            <person name="Rahman M.S."/>
            <person name="Alam M."/>
            <person name="Yahiya A.S."/>
            <person name="Khan M.S."/>
            <person name="Azam M.S."/>
            <person name="Haque T."/>
            <person name="Lashkar M.Z.H."/>
            <person name="Akhand A.I."/>
            <person name="Morshed G."/>
            <person name="Roy S."/>
            <person name="Uddin K.S."/>
            <person name="Rabeya T."/>
            <person name="Hossain A.S."/>
            <person name="Chowdhury A."/>
            <person name="Snigdha A.R."/>
            <person name="Mortoza M.S."/>
            <person name="Matin S.A."/>
            <person name="Hoque S.M.E."/>
            <person name="Islam M.K."/>
            <person name="Roy D.K."/>
            <person name="Haider R."/>
            <person name="Moosa M.M."/>
            <person name="Elias S.M."/>
            <person name="Hasan A.M."/>
            <person name="Jahan S."/>
            <person name="Shafiuddin M."/>
            <person name="Mahmood N."/>
            <person name="Shommy N.S."/>
        </authorList>
    </citation>
    <scope>NUCLEOTIDE SEQUENCE [LARGE SCALE GENOMIC DNA]</scope>
    <source>
        <strain evidence="2">cv. O-4</strain>
    </source>
</reference>
<evidence type="ECO:0000313" key="1">
    <source>
        <dbReference type="EMBL" id="OMP14332.1"/>
    </source>
</evidence>
<dbReference type="AlphaFoldDB" id="A0A1R3L4R5"/>
<comment type="caution">
    <text evidence="1">The sequence shown here is derived from an EMBL/GenBank/DDBJ whole genome shotgun (WGS) entry which is preliminary data.</text>
</comment>
<protein>
    <submittedName>
        <fullName evidence="1">Rho guanine nucleotide exchange factor 19</fullName>
    </submittedName>
</protein>
<proteinExistence type="predicted"/>
<dbReference type="EMBL" id="AWUE01000282">
    <property type="protein sequence ID" value="OMP14332.1"/>
    <property type="molecule type" value="Genomic_DNA"/>
</dbReference>
<sequence>MEVEQRRIAGEAELQGCATVAQVYIEKADVIQREEISKISSNLNECGMCNINVDDPAFLKSGISDFMAEIDNSLSLCF</sequence>
<evidence type="ECO:0000313" key="2">
    <source>
        <dbReference type="Proteomes" id="UP000187203"/>
    </source>
</evidence>
<dbReference type="Proteomes" id="UP000187203">
    <property type="component" value="Unassembled WGS sequence"/>
</dbReference>
<organism evidence="1 2">
    <name type="scientific">Corchorus olitorius</name>
    <dbReference type="NCBI Taxonomy" id="93759"/>
    <lineage>
        <taxon>Eukaryota</taxon>
        <taxon>Viridiplantae</taxon>
        <taxon>Streptophyta</taxon>
        <taxon>Embryophyta</taxon>
        <taxon>Tracheophyta</taxon>
        <taxon>Spermatophyta</taxon>
        <taxon>Magnoliopsida</taxon>
        <taxon>eudicotyledons</taxon>
        <taxon>Gunneridae</taxon>
        <taxon>Pentapetalae</taxon>
        <taxon>rosids</taxon>
        <taxon>malvids</taxon>
        <taxon>Malvales</taxon>
        <taxon>Malvaceae</taxon>
        <taxon>Grewioideae</taxon>
        <taxon>Apeibeae</taxon>
        <taxon>Corchorus</taxon>
    </lineage>
</organism>